<keyword evidence="2" id="KW-0812">Transmembrane</keyword>
<keyword evidence="2" id="KW-1133">Transmembrane helix</keyword>
<feature type="region of interest" description="Disordered" evidence="1">
    <location>
        <begin position="250"/>
        <end position="301"/>
    </location>
</feature>
<feature type="transmembrane region" description="Helical" evidence="2">
    <location>
        <begin position="169"/>
        <end position="193"/>
    </location>
</feature>
<feature type="transmembrane region" description="Helical" evidence="2">
    <location>
        <begin position="109"/>
        <end position="128"/>
    </location>
</feature>
<evidence type="ECO:0000313" key="3">
    <source>
        <dbReference type="EMBL" id="CAG8472631.1"/>
    </source>
</evidence>
<name>A0A9N8W0B2_9GLOM</name>
<keyword evidence="2" id="KW-0472">Membrane</keyword>
<feature type="transmembrane region" description="Helical" evidence="2">
    <location>
        <begin position="52"/>
        <end position="72"/>
    </location>
</feature>
<feature type="compositionally biased region" description="Polar residues" evidence="1">
    <location>
        <begin position="278"/>
        <end position="294"/>
    </location>
</feature>
<dbReference type="OrthoDB" id="2444092at2759"/>
<keyword evidence="4" id="KW-1185">Reference proteome</keyword>
<feature type="transmembrane region" description="Helical" evidence="2">
    <location>
        <begin position="213"/>
        <end position="235"/>
    </location>
</feature>
<proteinExistence type="predicted"/>
<organism evidence="3 4">
    <name type="scientific">Acaulospora morrowiae</name>
    <dbReference type="NCBI Taxonomy" id="94023"/>
    <lineage>
        <taxon>Eukaryota</taxon>
        <taxon>Fungi</taxon>
        <taxon>Fungi incertae sedis</taxon>
        <taxon>Mucoromycota</taxon>
        <taxon>Glomeromycotina</taxon>
        <taxon>Glomeromycetes</taxon>
        <taxon>Diversisporales</taxon>
        <taxon>Acaulosporaceae</taxon>
        <taxon>Acaulospora</taxon>
    </lineage>
</organism>
<gene>
    <name evidence="3" type="ORF">AMORRO_LOCUS1927</name>
</gene>
<accession>A0A9N8W0B2</accession>
<sequence length="301" mass="34963">MASSLSPEQLQELHELEQIGEDKVRQITFLEIMLKRIDPNISNTHMKNCVSYVLEIIFTTAGLIILIMIHRLYGKDWTYRDYKLLQLATLIIMDLYIFELIYRPIMRIPLIIHHFATIGITLLGYYVLNQTEKLDVSAEGIALLFQATTEQATFVGLLFYRIKPNWAKIILRFSTFQVLFSKLGTLAWCYFMWKRDMIGNYKNTSFDKAWNIIFPIVGLILVWTQIWSTYVVWVISSKKRPAKNIEIKEDCEKGTSNTEGRRDSGNENPATERRRIEVNTNGPTTEDNRNNNNGGIAPIER</sequence>
<comment type="caution">
    <text evidence="3">The sequence shown here is derived from an EMBL/GenBank/DDBJ whole genome shotgun (WGS) entry which is preliminary data.</text>
</comment>
<feature type="transmembrane region" description="Helical" evidence="2">
    <location>
        <begin position="140"/>
        <end position="162"/>
    </location>
</feature>
<dbReference type="Proteomes" id="UP000789342">
    <property type="component" value="Unassembled WGS sequence"/>
</dbReference>
<evidence type="ECO:0000313" key="4">
    <source>
        <dbReference type="Proteomes" id="UP000789342"/>
    </source>
</evidence>
<evidence type="ECO:0000256" key="1">
    <source>
        <dbReference type="SAM" id="MobiDB-lite"/>
    </source>
</evidence>
<reference evidence="3" key="1">
    <citation type="submission" date="2021-06" db="EMBL/GenBank/DDBJ databases">
        <authorList>
            <person name="Kallberg Y."/>
            <person name="Tangrot J."/>
            <person name="Rosling A."/>
        </authorList>
    </citation>
    <scope>NUCLEOTIDE SEQUENCE</scope>
    <source>
        <strain evidence="3">CL551</strain>
    </source>
</reference>
<evidence type="ECO:0000256" key="2">
    <source>
        <dbReference type="SAM" id="Phobius"/>
    </source>
</evidence>
<feature type="transmembrane region" description="Helical" evidence="2">
    <location>
        <begin position="84"/>
        <end position="102"/>
    </location>
</feature>
<dbReference type="EMBL" id="CAJVPV010000756">
    <property type="protein sequence ID" value="CAG8472631.1"/>
    <property type="molecule type" value="Genomic_DNA"/>
</dbReference>
<protein>
    <submittedName>
        <fullName evidence="3">14067_t:CDS:1</fullName>
    </submittedName>
</protein>
<dbReference type="AlphaFoldDB" id="A0A9N8W0B2"/>
<feature type="compositionally biased region" description="Basic and acidic residues" evidence="1">
    <location>
        <begin position="250"/>
        <end position="277"/>
    </location>
</feature>